<dbReference type="STRING" id="101127.A0A1X2GJ30"/>
<dbReference type="InterPro" id="IPR015943">
    <property type="entry name" value="WD40/YVTN_repeat-like_dom_sf"/>
</dbReference>
<dbReference type="PANTHER" id="PTHR44436">
    <property type="entry name" value="F-BOX/WD REPEAT-CONTAINING PROTEIN 2"/>
    <property type="match status" value="1"/>
</dbReference>
<name>A0A1X2GJ30_9FUNG</name>
<dbReference type="InterPro" id="IPR036047">
    <property type="entry name" value="F-box-like_dom_sf"/>
</dbReference>
<dbReference type="SUPFAM" id="SSF81383">
    <property type="entry name" value="F-box domain"/>
    <property type="match status" value="1"/>
</dbReference>
<dbReference type="SUPFAM" id="SSF50978">
    <property type="entry name" value="WD40 repeat-like"/>
    <property type="match status" value="1"/>
</dbReference>
<evidence type="ECO:0000313" key="4">
    <source>
        <dbReference type="EMBL" id="ORX54937.1"/>
    </source>
</evidence>
<dbReference type="EMBL" id="MCGT01000012">
    <property type="protein sequence ID" value="ORX54937.1"/>
    <property type="molecule type" value="Genomic_DNA"/>
</dbReference>
<protein>
    <recommendedName>
        <fullName evidence="3">F-box domain-containing protein</fullName>
    </recommendedName>
</protein>
<reference evidence="4 5" key="1">
    <citation type="submission" date="2016-07" db="EMBL/GenBank/DDBJ databases">
        <title>Pervasive Adenine N6-methylation of Active Genes in Fungi.</title>
        <authorList>
            <consortium name="DOE Joint Genome Institute"/>
            <person name="Mondo S.J."/>
            <person name="Dannebaum R.O."/>
            <person name="Kuo R.C."/>
            <person name="Labutti K."/>
            <person name="Haridas S."/>
            <person name="Kuo A."/>
            <person name="Salamov A."/>
            <person name="Ahrendt S.R."/>
            <person name="Lipzen A."/>
            <person name="Sullivan W."/>
            <person name="Andreopoulos W.B."/>
            <person name="Clum A."/>
            <person name="Lindquist E."/>
            <person name="Daum C."/>
            <person name="Ramamoorthy G.K."/>
            <person name="Gryganskyi A."/>
            <person name="Culley D."/>
            <person name="Magnuson J.K."/>
            <person name="James T.Y."/>
            <person name="O'Malley M.A."/>
            <person name="Stajich J.E."/>
            <person name="Spatafora J.W."/>
            <person name="Visel A."/>
            <person name="Grigoriev I.V."/>
        </authorList>
    </citation>
    <scope>NUCLEOTIDE SEQUENCE [LARGE SCALE GENOMIC DNA]</scope>
    <source>
        <strain evidence="4 5">NRRL 3301</strain>
    </source>
</reference>
<evidence type="ECO:0000256" key="1">
    <source>
        <dbReference type="ARBA" id="ARBA00022574"/>
    </source>
</evidence>
<keyword evidence="1" id="KW-0853">WD repeat</keyword>
<gene>
    <name evidence="4" type="ORF">DM01DRAFT_1335229</name>
</gene>
<evidence type="ECO:0000259" key="3">
    <source>
        <dbReference type="SMART" id="SM00256"/>
    </source>
</evidence>
<dbReference type="InterPro" id="IPR036322">
    <property type="entry name" value="WD40_repeat_dom_sf"/>
</dbReference>
<dbReference type="OrthoDB" id="3219396at2759"/>
<evidence type="ECO:0000256" key="2">
    <source>
        <dbReference type="ARBA" id="ARBA00022737"/>
    </source>
</evidence>
<keyword evidence="5" id="KW-1185">Reference proteome</keyword>
<dbReference type="Pfam" id="PF25499">
    <property type="entry name" value="Beta-prop_pof12"/>
    <property type="match status" value="1"/>
</dbReference>
<dbReference type="Gene3D" id="1.20.1280.50">
    <property type="match status" value="1"/>
</dbReference>
<comment type="caution">
    <text evidence="4">The sequence shown here is derived from an EMBL/GenBank/DDBJ whole genome shotgun (WGS) entry which is preliminary data.</text>
</comment>
<dbReference type="PANTHER" id="PTHR44436:SF1">
    <property type="entry name" value="F-BOX_WD REPEAT-CONTAINING PROTEIN 2"/>
    <property type="match status" value="1"/>
</dbReference>
<dbReference type="AlphaFoldDB" id="A0A1X2GJ30"/>
<feature type="domain" description="F-box" evidence="3">
    <location>
        <begin position="23"/>
        <end position="63"/>
    </location>
</feature>
<accession>A0A1X2GJ30</accession>
<evidence type="ECO:0000313" key="5">
    <source>
        <dbReference type="Proteomes" id="UP000242146"/>
    </source>
</evidence>
<sequence length="482" mass="55312">MSQPLRKRQRISPRRIDFTNGLFSDELILHVLAFLSANDLAQCCQVNHVWNRLANDTMLWKPLFDQRFHQPLCRYQSTWSTAFRRLPMAPMWKQQYRLQHNWLAGLCSTRSIRLDSLPSVLQDMNANQVQNYIQYTRNVICFPNDDRTGVLIWMVHHGQFRLVGQVPLSAHSTLNAILHCIKLAWMSGRYWLAIGNNLGGFEVWTFTIDIDKGLVNLLPLCQSAEMSHALDPVIALDFDSSMLVLCTLSMKLCAYSLTSARPISSLQSPVTRFPVLLTLTHPRSGRWTALLCFGMPVGNGSSCLSVQEMTLSTSSLVSSRYCSVFCPDQLFVTPGTDINMYPPTTSMQYSKPFLMTAHSNNTIRQYRLISTETTLELEYVRTLFGHTCRVDTLAMDTAHGRLVSSDRSCLKIWDLLSLDQARARRGSRDEYKLDYLVTLLHDQHQLDRHTFVDWLQLDEEQILAVVRPQQQDPPMLKVWSFD</sequence>
<dbReference type="Proteomes" id="UP000242146">
    <property type="component" value="Unassembled WGS sequence"/>
</dbReference>
<dbReference type="SMART" id="SM00256">
    <property type="entry name" value="FBOX"/>
    <property type="match status" value="1"/>
</dbReference>
<organism evidence="4 5">
    <name type="scientific">Hesseltinella vesiculosa</name>
    <dbReference type="NCBI Taxonomy" id="101127"/>
    <lineage>
        <taxon>Eukaryota</taxon>
        <taxon>Fungi</taxon>
        <taxon>Fungi incertae sedis</taxon>
        <taxon>Mucoromycota</taxon>
        <taxon>Mucoromycotina</taxon>
        <taxon>Mucoromycetes</taxon>
        <taxon>Mucorales</taxon>
        <taxon>Cunninghamellaceae</taxon>
        <taxon>Hesseltinella</taxon>
    </lineage>
</organism>
<dbReference type="Gene3D" id="2.130.10.10">
    <property type="entry name" value="YVTN repeat-like/Quinoprotein amine dehydrogenase"/>
    <property type="match status" value="1"/>
</dbReference>
<proteinExistence type="predicted"/>
<dbReference type="InterPro" id="IPR001810">
    <property type="entry name" value="F-box_dom"/>
</dbReference>
<dbReference type="Pfam" id="PF12937">
    <property type="entry name" value="F-box-like"/>
    <property type="match status" value="1"/>
</dbReference>
<dbReference type="InterPro" id="IPR042627">
    <property type="entry name" value="FBXW2"/>
</dbReference>
<keyword evidence="2" id="KW-0677">Repeat</keyword>